<dbReference type="GO" id="GO:0016491">
    <property type="term" value="F:oxidoreductase activity"/>
    <property type="evidence" value="ECO:0007669"/>
    <property type="project" value="UniProtKB-KW"/>
</dbReference>
<sequence length="143" mass="16242">MGYRLSDVNFGNINLRNGAYDKYDAYNQSKLCNVLFSRELAKRLQDTNINAYSLHPGAINTDIKRYISSSEGVSRFLLMTPEMGSQTTLYCALDDQLDNESGFHYENCRRVQHMVGQSVDDSIAHKLWELSADLVALETHLTI</sequence>
<protein>
    <submittedName>
        <fullName evidence="2">Uncharacterized protein</fullName>
    </submittedName>
</protein>
<accession>A0A7R9LZK8</accession>
<dbReference type="OrthoDB" id="6482966at2759"/>
<dbReference type="InterPro" id="IPR036291">
    <property type="entry name" value="NAD(P)-bd_dom_sf"/>
</dbReference>
<evidence type="ECO:0000313" key="2">
    <source>
        <dbReference type="EMBL" id="CAD7649607.1"/>
    </source>
</evidence>
<keyword evidence="1" id="KW-0560">Oxidoreductase</keyword>
<organism evidence="2">
    <name type="scientific">Oppiella nova</name>
    <dbReference type="NCBI Taxonomy" id="334625"/>
    <lineage>
        <taxon>Eukaryota</taxon>
        <taxon>Metazoa</taxon>
        <taxon>Ecdysozoa</taxon>
        <taxon>Arthropoda</taxon>
        <taxon>Chelicerata</taxon>
        <taxon>Arachnida</taxon>
        <taxon>Acari</taxon>
        <taxon>Acariformes</taxon>
        <taxon>Sarcoptiformes</taxon>
        <taxon>Oribatida</taxon>
        <taxon>Brachypylina</taxon>
        <taxon>Oppioidea</taxon>
        <taxon>Oppiidae</taxon>
        <taxon>Oppiella</taxon>
    </lineage>
</organism>
<proteinExistence type="predicted"/>
<name>A0A7R9LZK8_9ACAR</name>
<evidence type="ECO:0000256" key="1">
    <source>
        <dbReference type="ARBA" id="ARBA00023002"/>
    </source>
</evidence>
<dbReference type="Gene3D" id="3.40.50.720">
    <property type="entry name" value="NAD(P)-binding Rossmann-like Domain"/>
    <property type="match status" value="1"/>
</dbReference>
<dbReference type="EMBL" id="CAJPVJ010003716">
    <property type="protein sequence ID" value="CAG2167880.1"/>
    <property type="molecule type" value="Genomic_DNA"/>
</dbReference>
<dbReference type="EMBL" id="OC918541">
    <property type="protein sequence ID" value="CAD7649607.1"/>
    <property type="molecule type" value="Genomic_DNA"/>
</dbReference>
<dbReference type="SUPFAM" id="SSF51735">
    <property type="entry name" value="NAD(P)-binding Rossmann-fold domains"/>
    <property type="match status" value="1"/>
</dbReference>
<keyword evidence="3" id="KW-1185">Reference proteome</keyword>
<evidence type="ECO:0000313" key="3">
    <source>
        <dbReference type="Proteomes" id="UP000728032"/>
    </source>
</evidence>
<dbReference type="PANTHER" id="PTHR43157:SF31">
    <property type="entry name" value="PHOSPHATIDYLINOSITOL-GLYCAN BIOSYNTHESIS CLASS F PROTEIN"/>
    <property type="match status" value="1"/>
</dbReference>
<dbReference type="AlphaFoldDB" id="A0A7R9LZK8"/>
<dbReference type="PANTHER" id="PTHR43157">
    <property type="entry name" value="PHOSPHATIDYLINOSITOL-GLYCAN BIOSYNTHESIS CLASS F PROTEIN-RELATED"/>
    <property type="match status" value="1"/>
</dbReference>
<gene>
    <name evidence="2" type="ORF">ONB1V03_LOCUS7376</name>
</gene>
<reference evidence="2" key="1">
    <citation type="submission" date="2020-11" db="EMBL/GenBank/DDBJ databases">
        <authorList>
            <person name="Tran Van P."/>
        </authorList>
    </citation>
    <scope>NUCLEOTIDE SEQUENCE</scope>
</reference>
<dbReference type="Proteomes" id="UP000728032">
    <property type="component" value="Unassembled WGS sequence"/>
</dbReference>